<evidence type="ECO:0000313" key="5">
    <source>
        <dbReference type="EMBL" id="GMN65815.1"/>
    </source>
</evidence>
<evidence type="ECO:0000313" key="6">
    <source>
        <dbReference type="Proteomes" id="UP001187192"/>
    </source>
</evidence>
<name>A0AA88E3Q0_FICCA</name>
<dbReference type="EMBL" id="BTGU01000263">
    <property type="protein sequence ID" value="GMN65815.1"/>
    <property type="molecule type" value="Genomic_DNA"/>
</dbReference>
<dbReference type="EMBL" id="BTGU01000260">
    <property type="protein sequence ID" value="GMN65749.1"/>
    <property type="molecule type" value="Genomic_DNA"/>
</dbReference>
<dbReference type="EMBL" id="BTGU01000261">
    <property type="protein sequence ID" value="GMN65782.1"/>
    <property type="molecule type" value="Genomic_DNA"/>
</dbReference>
<gene>
    <name evidence="2" type="ORF">TIFTF001_034824</name>
    <name evidence="3" type="ORF">TIFTF001_034849</name>
    <name evidence="4" type="ORF">TIFTF001_034859</name>
    <name evidence="5" type="ORF">TIFTF001_034882</name>
</gene>
<protein>
    <submittedName>
        <fullName evidence="5">Uncharacterized protein</fullName>
    </submittedName>
</protein>
<evidence type="ECO:0000313" key="3">
    <source>
        <dbReference type="EMBL" id="GMN65782.1"/>
    </source>
</evidence>
<dbReference type="AlphaFoldDB" id="A0AA88E3Q0"/>
<feature type="region of interest" description="Disordered" evidence="1">
    <location>
        <begin position="25"/>
        <end position="69"/>
    </location>
</feature>
<sequence length="83" mass="8687">MRIEVLITSAMANFSNASAYMVVTNKKPSKNGGQGSNNASQQQSHFNRGGNSQRGGSGGHGCGGQGNLRPICQIYGKIDYLAP</sequence>
<comment type="caution">
    <text evidence="5">The sequence shown here is derived from an EMBL/GenBank/DDBJ whole genome shotgun (WGS) entry which is preliminary data.</text>
</comment>
<accession>A0AA88E3Q0</accession>
<evidence type="ECO:0000256" key="1">
    <source>
        <dbReference type="SAM" id="MobiDB-lite"/>
    </source>
</evidence>
<dbReference type="EMBL" id="BTGU01000262">
    <property type="protein sequence ID" value="GMN65784.1"/>
    <property type="molecule type" value="Genomic_DNA"/>
</dbReference>
<evidence type="ECO:0000313" key="4">
    <source>
        <dbReference type="EMBL" id="GMN65784.1"/>
    </source>
</evidence>
<keyword evidence="6" id="KW-1185">Reference proteome</keyword>
<proteinExistence type="predicted"/>
<feature type="compositionally biased region" description="Low complexity" evidence="1">
    <location>
        <begin position="36"/>
        <end position="51"/>
    </location>
</feature>
<reference evidence="5" key="1">
    <citation type="submission" date="2023-07" db="EMBL/GenBank/DDBJ databases">
        <title>draft genome sequence of fig (Ficus carica).</title>
        <authorList>
            <person name="Takahashi T."/>
            <person name="Nishimura K."/>
        </authorList>
    </citation>
    <scope>NUCLEOTIDE SEQUENCE</scope>
</reference>
<feature type="compositionally biased region" description="Gly residues" evidence="1">
    <location>
        <begin position="52"/>
        <end position="66"/>
    </location>
</feature>
<organism evidence="5 6">
    <name type="scientific">Ficus carica</name>
    <name type="common">Common fig</name>
    <dbReference type="NCBI Taxonomy" id="3494"/>
    <lineage>
        <taxon>Eukaryota</taxon>
        <taxon>Viridiplantae</taxon>
        <taxon>Streptophyta</taxon>
        <taxon>Embryophyta</taxon>
        <taxon>Tracheophyta</taxon>
        <taxon>Spermatophyta</taxon>
        <taxon>Magnoliopsida</taxon>
        <taxon>eudicotyledons</taxon>
        <taxon>Gunneridae</taxon>
        <taxon>Pentapetalae</taxon>
        <taxon>rosids</taxon>
        <taxon>fabids</taxon>
        <taxon>Rosales</taxon>
        <taxon>Moraceae</taxon>
        <taxon>Ficeae</taxon>
        <taxon>Ficus</taxon>
    </lineage>
</organism>
<evidence type="ECO:0000313" key="2">
    <source>
        <dbReference type="EMBL" id="GMN65749.1"/>
    </source>
</evidence>
<dbReference type="Proteomes" id="UP001187192">
    <property type="component" value="Unassembled WGS sequence"/>
</dbReference>